<keyword evidence="4" id="KW-0862">Zinc</keyword>
<evidence type="ECO:0000256" key="3">
    <source>
        <dbReference type="ARBA" id="ARBA00022771"/>
    </source>
</evidence>
<dbReference type="InterPro" id="IPR002110">
    <property type="entry name" value="Ankyrin_rpt"/>
</dbReference>
<feature type="repeat" description="ANK" evidence="6">
    <location>
        <begin position="178"/>
        <end position="210"/>
    </location>
</feature>
<evidence type="ECO:0000256" key="2">
    <source>
        <dbReference type="ARBA" id="ARBA00022737"/>
    </source>
</evidence>
<dbReference type="RefSeq" id="XP_047774743.1">
    <property type="nucleotide sequence ID" value="XM_047926535.1"/>
</dbReference>
<evidence type="ECO:0000256" key="7">
    <source>
        <dbReference type="PROSITE-ProRule" id="PRU00134"/>
    </source>
</evidence>
<dbReference type="PANTHER" id="PTHR24171">
    <property type="entry name" value="ANKYRIN REPEAT DOMAIN-CONTAINING PROTEIN 39-RELATED"/>
    <property type="match status" value="1"/>
</dbReference>
<comment type="caution">
    <text evidence="10">The sequence shown here is derived from an EMBL/GenBank/DDBJ whole genome shotgun (WGS) entry which is preliminary data.</text>
</comment>
<dbReference type="SUPFAM" id="SSF144232">
    <property type="entry name" value="HIT/MYND zinc finger-like"/>
    <property type="match status" value="1"/>
</dbReference>
<dbReference type="SMART" id="SM00248">
    <property type="entry name" value="ANK"/>
    <property type="match status" value="2"/>
</dbReference>
<dbReference type="EMBL" id="JADCUA010000025">
    <property type="protein sequence ID" value="KAH9831629.1"/>
    <property type="molecule type" value="Genomic_DNA"/>
</dbReference>
<dbReference type="SUPFAM" id="SSF48403">
    <property type="entry name" value="Ankyrin repeat"/>
    <property type="match status" value="1"/>
</dbReference>
<dbReference type="InterPro" id="IPR036770">
    <property type="entry name" value="Ankyrin_rpt-contain_sf"/>
</dbReference>
<dbReference type="Proteomes" id="UP000814176">
    <property type="component" value="Unassembled WGS sequence"/>
</dbReference>
<dbReference type="PROSITE" id="PS50088">
    <property type="entry name" value="ANK_REPEAT"/>
    <property type="match status" value="1"/>
</dbReference>
<evidence type="ECO:0000259" key="9">
    <source>
        <dbReference type="PROSITE" id="PS50865"/>
    </source>
</evidence>
<keyword evidence="1" id="KW-0479">Metal-binding</keyword>
<dbReference type="InterPro" id="IPR002893">
    <property type="entry name" value="Znf_MYND"/>
</dbReference>
<reference evidence="10 11" key="1">
    <citation type="journal article" date="2021" name="Environ. Microbiol.">
        <title>Gene family expansions and transcriptome signatures uncover fungal adaptations to wood decay.</title>
        <authorList>
            <person name="Hage H."/>
            <person name="Miyauchi S."/>
            <person name="Viragh M."/>
            <person name="Drula E."/>
            <person name="Min B."/>
            <person name="Chaduli D."/>
            <person name="Navarro D."/>
            <person name="Favel A."/>
            <person name="Norest M."/>
            <person name="Lesage-Meessen L."/>
            <person name="Balint B."/>
            <person name="Merenyi Z."/>
            <person name="de Eugenio L."/>
            <person name="Morin E."/>
            <person name="Martinez A.T."/>
            <person name="Baldrian P."/>
            <person name="Stursova M."/>
            <person name="Martinez M.J."/>
            <person name="Novotny C."/>
            <person name="Magnuson J.K."/>
            <person name="Spatafora J.W."/>
            <person name="Maurice S."/>
            <person name="Pangilinan J."/>
            <person name="Andreopoulos W."/>
            <person name="LaButti K."/>
            <person name="Hundley H."/>
            <person name="Na H."/>
            <person name="Kuo A."/>
            <person name="Barry K."/>
            <person name="Lipzen A."/>
            <person name="Henrissat B."/>
            <person name="Riley R."/>
            <person name="Ahrendt S."/>
            <person name="Nagy L.G."/>
            <person name="Grigoriev I.V."/>
            <person name="Martin F."/>
            <person name="Rosso M.N."/>
        </authorList>
    </citation>
    <scope>NUCLEOTIDE SEQUENCE [LARGE SCALE GENOMIC DNA]</scope>
    <source>
        <strain evidence="10 11">CIRM-BRFM 1785</strain>
    </source>
</reference>
<evidence type="ECO:0000256" key="6">
    <source>
        <dbReference type="PROSITE-ProRule" id="PRU00023"/>
    </source>
</evidence>
<accession>A0ABQ8K462</accession>
<feature type="compositionally biased region" description="Low complexity" evidence="8">
    <location>
        <begin position="516"/>
        <end position="530"/>
    </location>
</feature>
<gene>
    <name evidence="10" type="ORF">C8Q71DRAFT_841331</name>
</gene>
<keyword evidence="3 7" id="KW-0863">Zinc-finger</keyword>
<proteinExistence type="predicted"/>
<evidence type="ECO:0000256" key="1">
    <source>
        <dbReference type="ARBA" id="ARBA00022723"/>
    </source>
</evidence>
<organism evidence="10 11">
    <name type="scientific">Rhodofomes roseus</name>
    <dbReference type="NCBI Taxonomy" id="34475"/>
    <lineage>
        <taxon>Eukaryota</taxon>
        <taxon>Fungi</taxon>
        <taxon>Dikarya</taxon>
        <taxon>Basidiomycota</taxon>
        <taxon>Agaricomycotina</taxon>
        <taxon>Agaricomycetes</taxon>
        <taxon>Polyporales</taxon>
        <taxon>Rhodofomes</taxon>
    </lineage>
</organism>
<name>A0ABQ8K462_9APHY</name>
<feature type="domain" description="MYND-type" evidence="9">
    <location>
        <begin position="439"/>
        <end position="478"/>
    </location>
</feature>
<keyword evidence="11" id="KW-1185">Reference proteome</keyword>
<dbReference type="GeneID" id="72007267"/>
<evidence type="ECO:0000256" key="5">
    <source>
        <dbReference type="ARBA" id="ARBA00023043"/>
    </source>
</evidence>
<evidence type="ECO:0000256" key="8">
    <source>
        <dbReference type="SAM" id="MobiDB-lite"/>
    </source>
</evidence>
<dbReference type="Gene3D" id="1.25.40.20">
    <property type="entry name" value="Ankyrin repeat-containing domain"/>
    <property type="match status" value="1"/>
</dbReference>
<evidence type="ECO:0000313" key="10">
    <source>
        <dbReference type="EMBL" id="KAH9831629.1"/>
    </source>
</evidence>
<dbReference type="Gene3D" id="6.10.140.2220">
    <property type="match status" value="1"/>
</dbReference>
<dbReference type="PROSITE" id="PS50865">
    <property type="entry name" value="ZF_MYND_2"/>
    <property type="match status" value="1"/>
</dbReference>
<dbReference type="Pfam" id="PF00023">
    <property type="entry name" value="Ank"/>
    <property type="match status" value="1"/>
</dbReference>
<sequence length="536" mass="60721">MPICEYWRKDAHPCLPAKMLDDLRTGRWATHSSICDEEHEHFRAAVIKKKCSPDCTLILRDQNRMLPIPPIGTSTPSADWQDEEFTDALKRTHLHFAIAHMDIPLIYECIRMGANIDEPDALGWTPLVFAMRQVEAICRADRVLRARNEPFEDNATKLMIKAATILIEQHAIVNITIDEQTPLLHACKAKDWSLIKLLLQHGARPPPPDRTSRYPGFDALAESRRFARVIRTLGEHTGRPPRPCPCWSGKLIAECHGAGPQPYPAHFLCACGSDKVYKKCCKRRDFEFLEVWSMQLQQFVQSRRIRHGTDEPDIPYDPEPPLSDPLSEAARHERLATFEAIEAFRMGVETMVEQVGMSDPAFMYAMKKCKWVGVAIPIFWGRKYSKIDNKRRAEEWNAAVDDYIALGADQRDVHQIERCSKVGIDGGPLYKQCERPGCTAGCSGPPNLALKLCSGCRLICYCSATCQRSHWKDHKEACKAKSHKPQLLLSQVVYMRVYDSMVYKLMTTPDEVVETPSGSGVEPVEEPVVSRQLDIA</sequence>
<evidence type="ECO:0000256" key="4">
    <source>
        <dbReference type="ARBA" id="ARBA00022833"/>
    </source>
</evidence>
<feature type="region of interest" description="Disordered" evidence="8">
    <location>
        <begin position="514"/>
        <end position="536"/>
    </location>
</feature>
<evidence type="ECO:0000313" key="11">
    <source>
        <dbReference type="Proteomes" id="UP000814176"/>
    </source>
</evidence>
<keyword evidence="5 6" id="KW-0040">ANK repeat</keyword>
<dbReference type="Pfam" id="PF01753">
    <property type="entry name" value="zf-MYND"/>
    <property type="match status" value="1"/>
</dbReference>
<protein>
    <recommendedName>
        <fullName evidence="9">MYND-type domain-containing protein</fullName>
    </recommendedName>
</protein>
<keyword evidence="2" id="KW-0677">Repeat</keyword>